<dbReference type="Proteomes" id="UP000887458">
    <property type="component" value="Unassembled WGS sequence"/>
</dbReference>
<proteinExistence type="predicted"/>
<evidence type="ECO:0000256" key="1">
    <source>
        <dbReference type="SAM" id="MobiDB-lite"/>
    </source>
</evidence>
<organism evidence="2 3">
    <name type="scientific">Dermatophagoides pteronyssinus</name>
    <name type="common">European house dust mite</name>
    <dbReference type="NCBI Taxonomy" id="6956"/>
    <lineage>
        <taxon>Eukaryota</taxon>
        <taxon>Metazoa</taxon>
        <taxon>Ecdysozoa</taxon>
        <taxon>Arthropoda</taxon>
        <taxon>Chelicerata</taxon>
        <taxon>Arachnida</taxon>
        <taxon>Acari</taxon>
        <taxon>Acariformes</taxon>
        <taxon>Sarcoptiformes</taxon>
        <taxon>Astigmata</taxon>
        <taxon>Psoroptidia</taxon>
        <taxon>Analgoidea</taxon>
        <taxon>Pyroglyphidae</taxon>
        <taxon>Dermatophagoidinae</taxon>
        <taxon>Dermatophagoides</taxon>
    </lineage>
</organism>
<reference evidence="2 3" key="1">
    <citation type="journal article" date="2018" name="J. Allergy Clin. Immunol.">
        <title>High-quality assembly of Dermatophagoides pteronyssinus genome and transcriptome reveals a wide range of novel allergens.</title>
        <authorList>
            <person name="Liu X.Y."/>
            <person name="Yang K.Y."/>
            <person name="Wang M.Q."/>
            <person name="Kwok J.S."/>
            <person name="Zeng X."/>
            <person name="Yang Z."/>
            <person name="Xiao X.J."/>
            <person name="Lau C.P."/>
            <person name="Li Y."/>
            <person name="Huang Z.M."/>
            <person name="Ba J.G."/>
            <person name="Yim A.K."/>
            <person name="Ouyang C.Y."/>
            <person name="Ngai S.M."/>
            <person name="Chan T.F."/>
            <person name="Leung E.L."/>
            <person name="Liu L."/>
            <person name="Liu Z.G."/>
            <person name="Tsui S.K."/>
        </authorList>
    </citation>
    <scope>NUCLEOTIDE SEQUENCE [LARGE SCALE GENOMIC DNA]</scope>
    <source>
        <strain evidence="2">Derp</strain>
    </source>
</reference>
<protein>
    <submittedName>
        <fullName evidence="2">Uncharacterized protein</fullName>
    </submittedName>
</protein>
<evidence type="ECO:0000313" key="2">
    <source>
        <dbReference type="EMBL" id="KAH9421160.1"/>
    </source>
</evidence>
<feature type="compositionally biased region" description="Basic and acidic residues" evidence="1">
    <location>
        <begin position="53"/>
        <end position="66"/>
    </location>
</feature>
<sequence length="66" mass="7519">MSNSDDEKETELNAESLNNRIGREERSSHVTNYFQKLNVLGWPPSSPPPSSSKKKENLRTKSTKNE</sequence>
<name>A0ABQ8JEY2_DERPT</name>
<accession>A0ABQ8JEY2</accession>
<keyword evidence="3" id="KW-1185">Reference proteome</keyword>
<evidence type="ECO:0000313" key="3">
    <source>
        <dbReference type="Proteomes" id="UP000887458"/>
    </source>
</evidence>
<gene>
    <name evidence="2" type="ORF">DERP_010101</name>
</gene>
<dbReference type="EMBL" id="NJHN03000046">
    <property type="protein sequence ID" value="KAH9421160.1"/>
    <property type="molecule type" value="Genomic_DNA"/>
</dbReference>
<comment type="caution">
    <text evidence="2">The sequence shown here is derived from an EMBL/GenBank/DDBJ whole genome shotgun (WGS) entry which is preliminary data.</text>
</comment>
<feature type="region of interest" description="Disordered" evidence="1">
    <location>
        <begin position="1"/>
        <end position="66"/>
    </location>
</feature>
<reference evidence="2 3" key="2">
    <citation type="journal article" date="2022" name="Mol. Biol. Evol.">
        <title>Comparative Genomics Reveals Insights into the Divergent Evolution of Astigmatic Mites and Household Pest Adaptations.</title>
        <authorList>
            <person name="Xiong Q."/>
            <person name="Wan A.T."/>
            <person name="Liu X."/>
            <person name="Fung C.S."/>
            <person name="Xiao X."/>
            <person name="Malainual N."/>
            <person name="Hou J."/>
            <person name="Wang L."/>
            <person name="Wang M."/>
            <person name="Yang K.Y."/>
            <person name="Cui Y."/>
            <person name="Leung E.L."/>
            <person name="Nong W."/>
            <person name="Shin S.K."/>
            <person name="Au S.W."/>
            <person name="Jeong K.Y."/>
            <person name="Chew F.T."/>
            <person name="Hui J.H."/>
            <person name="Leung T.F."/>
            <person name="Tungtrongchitr A."/>
            <person name="Zhong N."/>
            <person name="Liu Z."/>
            <person name="Tsui S.K."/>
        </authorList>
    </citation>
    <scope>NUCLEOTIDE SEQUENCE [LARGE SCALE GENOMIC DNA]</scope>
    <source>
        <strain evidence="2">Derp</strain>
    </source>
</reference>